<dbReference type="GO" id="GO:0006508">
    <property type="term" value="P:proteolysis"/>
    <property type="evidence" value="ECO:0007669"/>
    <property type="project" value="InterPro"/>
</dbReference>
<dbReference type="GO" id="GO:0052689">
    <property type="term" value="F:carboxylic ester hydrolase activity"/>
    <property type="evidence" value="ECO:0007669"/>
    <property type="project" value="TreeGrafter"/>
</dbReference>
<accession>F8IDW4</accession>
<evidence type="ECO:0000259" key="2">
    <source>
        <dbReference type="Pfam" id="PF12146"/>
    </source>
</evidence>
<dbReference type="PANTHER" id="PTHR43265:SF1">
    <property type="entry name" value="ESTERASE ESTD"/>
    <property type="match status" value="1"/>
</dbReference>
<sequence length="328" mass="37270">MNRGEEDGLMLEEDVIVGSDTDYPLPGRLSLPDGEKCDLPAALLVHGSGPNDRDERVGNNAPFRDLAEGLTARGIAVLRYDKRTYVYRNQMRRLPYITVREETIEDALRATALLRHHPRVAPNQVFLIGHSLGGMLAPRIDAEGGNFAGIIIMAGSPRRLEEIMMDQNLAVLNGLRNRFVKRIAERQIAKLTAEFSRLYELSDEEAKATKLLNRRVSAYYFKEMGEHPSERYLRDLTKPILILQGDKDFHVSVESDFNGYRKLLGQRPNATFKLYANLNHLFMPSVHGDIRKAKREYQVPQHVHPQVIEDIADWIHSICAEPDASHRP</sequence>
<dbReference type="Gene3D" id="3.40.50.1820">
    <property type="entry name" value="alpha/beta hydrolase"/>
    <property type="match status" value="1"/>
</dbReference>
<evidence type="ECO:0000313" key="4">
    <source>
        <dbReference type="Proteomes" id="UP000000292"/>
    </source>
</evidence>
<dbReference type="GO" id="GO:0004252">
    <property type="term" value="F:serine-type endopeptidase activity"/>
    <property type="evidence" value="ECO:0007669"/>
    <property type="project" value="InterPro"/>
</dbReference>
<dbReference type="EMBL" id="CP002902">
    <property type="protein sequence ID" value="AEJ42618.1"/>
    <property type="molecule type" value="Genomic_DNA"/>
</dbReference>
<dbReference type="KEGG" id="aad:TC41_0659"/>
<dbReference type="InterPro" id="IPR002471">
    <property type="entry name" value="Pept_S9_AS"/>
</dbReference>
<protein>
    <recommendedName>
        <fullName evidence="2">Serine aminopeptidase S33 domain-containing protein</fullName>
    </recommendedName>
</protein>
<dbReference type="Pfam" id="PF12146">
    <property type="entry name" value="Hydrolase_4"/>
    <property type="match status" value="1"/>
</dbReference>
<evidence type="ECO:0000256" key="1">
    <source>
        <dbReference type="ARBA" id="ARBA00022801"/>
    </source>
</evidence>
<gene>
    <name evidence="3" type="ordered locus">TC41_0659</name>
</gene>
<dbReference type="Proteomes" id="UP000000292">
    <property type="component" value="Chromosome"/>
</dbReference>
<dbReference type="PROSITE" id="PS00708">
    <property type="entry name" value="PRO_ENDOPEP_SER"/>
    <property type="match status" value="1"/>
</dbReference>
<dbReference type="PATRIC" id="fig|1048834.4.peg.623"/>
<feature type="domain" description="Serine aminopeptidase S33" evidence="2">
    <location>
        <begin position="63"/>
        <end position="282"/>
    </location>
</feature>
<reference evidence="4" key="2">
    <citation type="submission" date="2011-06" db="EMBL/GenBank/DDBJ databases">
        <title>The complete genome sequence of Alicyclobacillus acidocaldarius sp. Tc-4-1.</title>
        <authorList>
            <person name="Chen Y."/>
            <person name="He Y."/>
            <person name="Dong Z."/>
            <person name="Hu S."/>
        </authorList>
    </citation>
    <scope>NUCLEOTIDE SEQUENCE [LARGE SCALE GENOMIC DNA]</scope>
    <source>
        <strain evidence="4">Tc-4-1</strain>
    </source>
</reference>
<evidence type="ECO:0000313" key="3">
    <source>
        <dbReference type="EMBL" id="AEJ42618.1"/>
    </source>
</evidence>
<dbReference type="AlphaFoldDB" id="F8IDW4"/>
<dbReference type="InterPro" id="IPR053145">
    <property type="entry name" value="AB_hydrolase_Est10"/>
</dbReference>
<dbReference type="HOGENOM" id="CLU_033707_1_2_9"/>
<dbReference type="PANTHER" id="PTHR43265">
    <property type="entry name" value="ESTERASE ESTD"/>
    <property type="match status" value="1"/>
</dbReference>
<organism evidence="3 4">
    <name type="scientific">Alicyclobacillus acidocaldarius (strain Tc-4-1)</name>
    <name type="common">Bacillus acidocaldarius</name>
    <dbReference type="NCBI Taxonomy" id="1048834"/>
    <lineage>
        <taxon>Bacteria</taxon>
        <taxon>Bacillati</taxon>
        <taxon>Bacillota</taxon>
        <taxon>Bacilli</taxon>
        <taxon>Bacillales</taxon>
        <taxon>Alicyclobacillaceae</taxon>
        <taxon>Alicyclobacillus</taxon>
    </lineage>
</organism>
<proteinExistence type="predicted"/>
<dbReference type="InterPro" id="IPR022742">
    <property type="entry name" value="Hydrolase_4"/>
</dbReference>
<name>F8IDW4_ALIAT</name>
<dbReference type="SUPFAM" id="SSF53474">
    <property type="entry name" value="alpha/beta-Hydrolases"/>
    <property type="match status" value="1"/>
</dbReference>
<keyword evidence="1" id="KW-0378">Hydrolase</keyword>
<dbReference type="InterPro" id="IPR029058">
    <property type="entry name" value="AB_hydrolase_fold"/>
</dbReference>
<reference evidence="3 4" key="1">
    <citation type="journal article" date="2011" name="J. Bacteriol.">
        <title>Complete Genome Sequence of Alicyclobacillus acidocaldarius Strain Tc-4-1.</title>
        <authorList>
            <person name="Chen Y."/>
            <person name="He Y."/>
            <person name="Zhang B."/>
            <person name="Yang J."/>
            <person name="Li W."/>
            <person name="Dong Z."/>
            <person name="Hu S."/>
        </authorList>
    </citation>
    <scope>NUCLEOTIDE SEQUENCE [LARGE SCALE GENOMIC DNA]</scope>
    <source>
        <strain evidence="3 4">Tc-4-1</strain>
    </source>
</reference>
<dbReference type="eggNOG" id="COG1073">
    <property type="taxonomic scope" value="Bacteria"/>
</dbReference>
<dbReference type="STRING" id="1048834.TC41_0659"/>